<dbReference type="GeneID" id="97178678"/>
<sequence>MERKNFIKTLSLLAFTGPMVWAACKKDDTASTTDEGTDVNVDSSCSVTPSETEGPFPTKTPSSYVRSDIRKGDGIGANMLGLITIVNTNNNCAALEGALVDIWHCDVEGNYSQYGGTQMQSSNYQSVNWYRGRQVTNANGLVSFQTIFPGWYQGRATHIHVHVYDATGKSLLVTQIAFQDSLCLEVNNTGSSYGYKKGVSGYTYNANDNVFSDGVTKEMSTVTGSLSEGFKMKMTIHVNA</sequence>
<keyword evidence="4" id="KW-0223">Dioxygenase</keyword>
<dbReference type="EMBL" id="UAUU01000002">
    <property type="protein sequence ID" value="SPZ84364.1"/>
    <property type="molecule type" value="Genomic_DNA"/>
</dbReference>
<keyword evidence="4" id="KW-0560">Oxidoreductase</keyword>
<gene>
    <name evidence="4" type="ORF">NCTC11343_00904</name>
</gene>
<dbReference type="PROSITE" id="PS51257">
    <property type="entry name" value="PROKAR_LIPOPROTEIN"/>
    <property type="match status" value="1"/>
</dbReference>
<evidence type="ECO:0000256" key="1">
    <source>
        <dbReference type="SAM" id="MobiDB-lite"/>
    </source>
</evidence>
<dbReference type="PANTHER" id="PTHR34315:SF1">
    <property type="entry name" value="INTRADIOL RING-CLEAVAGE DIOXYGENASES DOMAIN-CONTAINING PROTEIN-RELATED"/>
    <property type="match status" value="1"/>
</dbReference>
<feature type="signal peptide" evidence="2">
    <location>
        <begin position="1"/>
        <end position="22"/>
    </location>
</feature>
<dbReference type="AlphaFoldDB" id="A0A2X2IST6"/>
<protein>
    <submittedName>
        <fullName evidence="4">Protocatechuate 3,4-dioxygenase beta subunit</fullName>
    </submittedName>
</protein>
<evidence type="ECO:0000259" key="3">
    <source>
        <dbReference type="Pfam" id="PF00775"/>
    </source>
</evidence>
<dbReference type="GO" id="GO:0008199">
    <property type="term" value="F:ferric iron binding"/>
    <property type="evidence" value="ECO:0007669"/>
    <property type="project" value="InterPro"/>
</dbReference>
<dbReference type="PANTHER" id="PTHR34315">
    <property type="match status" value="1"/>
</dbReference>
<name>A0A2X2IST6_SPHMU</name>
<accession>A0A2X2IST6</accession>
<feature type="domain" description="Intradiol ring-cleavage dioxygenases" evidence="3">
    <location>
        <begin position="65"/>
        <end position="180"/>
    </location>
</feature>
<proteinExistence type="predicted"/>
<dbReference type="InterPro" id="IPR000627">
    <property type="entry name" value="Intradiol_dOase_C"/>
</dbReference>
<dbReference type="Gene3D" id="2.60.130.10">
    <property type="entry name" value="Aromatic compound dioxygenase"/>
    <property type="match status" value="1"/>
</dbReference>
<evidence type="ECO:0000313" key="4">
    <source>
        <dbReference type="EMBL" id="SPZ84364.1"/>
    </source>
</evidence>
<feature type="compositionally biased region" description="Polar residues" evidence="1">
    <location>
        <begin position="30"/>
        <end position="51"/>
    </location>
</feature>
<dbReference type="Pfam" id="PF00775">
    <property type="entry name" value="Dioxygenase_C"/>
    <property type="match status" value="1"/>
</dbReference>
<evidence type="ECO:0000313" key="5">
    <source>
        <dbReference type="Proteomes" id="UP000251241"/>
    </source>
</evidence>
<organism evidence="4 5">
    <name type="scientific">Sphingobacterium multivorum</name>
    <dbReference type="NCBI Taxonomy" id="28454"/>
    <lineage>
        <taxon>Bacteria</taxon>
        <taxon>Pseudomonadati</taxon>
        <taxon>Bacteroidota</taxon>
        <taxon>Sphingobacteriia</taxon>
        <taxon>Sphingobacteriales</taxon>
        <taxon>Sphingobacteriaceae</taxon>
        <taxon>Sphingobacterium</taxon>
    </lineage>
</organism>
<dbReference type="SUPFAM" id="SSF49482">
    <property type="entry name" value="Aromatic compound dioxygenase"/>
    <property type="match status" value="1"/>
</dbReference>
<feature type="region of interest" description="Disordered" evidence="1">
    <location>
        <begin position="29"/>
        <end position="63"/>
    </location>
</feature>
<dbReference type="GO" id="GO:0016702">
    <property type="term" value="F:oxidoreductase activity, acting on single donors with incorporation of molecular oxygen, incorporation of two atoms of oxygen"/>
    <property type="evidence" value="ECO:0007669"/>
    <property type="project" value="InterPro"/>
</dbReference>
<dbReference type="RefSeq" id="WP_112373896.1">
    <property type="nucleotide sequence ID" value="NZ_CP069793.1"/>
</dbReference>
<feature type="chain" id="PRO_5043983064" evidence="2">
    <location>
        <begin position="23"/>
        <end position="240"/>
    </location>
</feature>
<evidence type="ECO:0000256" key="2">
    <source>
        <dbReference type="SAM" id="SignalP"/>
    </source>
</evidence>
<keyword evidence="2" id="KW-0732">Signal</keyword>
<reference evidence="4 5" key="1">
    <citation type="submission" date="2018-06" db="EMBL/GenBank/DDBJ databases">
        <authorList>
            <consortium name="Pathogen Informatics"/>
            <person name="Doyle S."/>
        </authorList>
    </citation>
    <scope>NUCLEOTIDE SEQUENCE [LARGE SCALE GENOMIC DNA]</scope>
    <source>
        <strain evidence="4 5">NCTC11343</strain>
    </source>
</reference>
<dbReference type="InterPro" id="IPR015889">
    <property type="entry name" value="Intradiol_dOase_core"/>
</dbReference>
<dbReference type="Proteomes" id="UP000251241">
    <property type="component" value="Unassembled WGS sequence"/>
</dbReference>